<sequence>MPDNENPIMATTPPPADSLGGYALGTWEQKPGQRGMSVRIAREISDAEFDRHIEAIDTYEALVERSAFELIQRSFFNIRTMIESLANVERFGGDFRRAQRGPVNKSVMAEVTNWLAATRLYLENERDFILNAFGEKSAEMIAYKAATSGAFDSHDGYRFLYNLRDYTQHCGIPSGYLDISGSAPNRRIVLSLDRSRLLTARFKWSKHAKALLNTWPEKIPLVPLMEDAMEGYATVEEQMLRIILRRCINFSPILIKSIESLNGMSGNAALFRLPRSADAHGNINFSVRTFPDQDSLVAILAASETEDPFAELCIEEPSPPPSLPTDGTRASALLSTFLMGDLEETGRVINLILQRDGEVGPLVSDLVNTSAVLVHMLSELLGAPPHALLGNLGHIASED</sequence>
<reference evidence="1" key="1">
    <citation type="submission" date="2022-01" db="EMBL/GenBank/DDBJ databases">
        <title>Genome-Based Taxonomic Classification of the Phylum Actinobacteria.</title>
        <authorList>
            <person name="Gao Y."/>
        </authorList>
    </citation>
    <scope>NUCLEOTIDE SEQUENCE</scope>
    <source>
        <strain evidence="1">KLBMP 8922</strain>
    </source>
</reference>
<protein>
    <submittedName>
        <fullName evidence="1">Uncharacterized protein</fullName>
    </submittedName>
</protein>
<accession>A0AA41PVG5</accession>
<keyword evidence="2" id="KW-1185">Reference proteome</keyword>
<organism evidence="1 2">
    <name type="scientific">Yinghuangia soli</name>
    <dbReference type="NCBI Taxonomy" id="2908204"/>
    <lineage>
        <taxon>Bacteria</taxon>
        <taxon>Bacillati</taxon>
        <taxon>Actinomycetota</taxon>
        <taxon>Actinomycetes</taxon>
        <taxon>Kitasatosporales</taxon>
        <taxon>Streptomycetaceae</taxon>
        <taxon>Yinghuangia</taxon>
    </lineage>
</organism>
<name>A0AA41PVG5_9ACTN</name>
<dbReference type="AlphaFoldDB" id="A0AA41PVG5"/>
<dbReference type="Proteomes" id="UP001165378">
    <property type="component" value="Unassembled WGS sequence"/>
</dbReference>
<gene>
    <name evidence="1" type="ORF">LZ495_05100</name>
</gene>
<proteinExistence type="predicted"/>
<evidence type="ECO:0000313" key="2">
    <source>
        <dbReference type="Proteomes" id="UP001165378"/>
    </source>
</evidence>
<evidence type="ECO:0000313" key="1">
    <source>
        <dbReference type="EMBL" id="MCF2526600.1"/>
    </source>
</evidence>
<dbReference type="RefSeq" id="WP_235050707.1">
    <property type="nucleotide sequence ID" value="NZ_JAKFHA010000002.1"/>
</dbReference>
<comment type="caution">
    <text evidence="1">The sequence shown here is derived from an EMBL/GenBank/DDBJ whole genome shotgun (WGS) entry which is preliminary data.</text>
</comment>
<dbReference type="EMBL" id="JAKFHA010000002">
    <property type="protein sequence ID" value="MCF2526600.1"/>
    <property type="molecule type" value="Genomic_DNA"/>
</dbReference>